<dbReference type="InterPro" id="IPR036188">
    <property type="entry name" value="FAD/NAD-bd_sf"/>
</dbReference>
<dbReference type="Pfam" id="PF03486">
    <property type="entry name" value="HI0933_like"/>
    <property type="match status" value="1"/>
</dbReference>
<dbReference type="Gene3D" id="2.40.30.10">
    <property type="entry name" value="Translation factors"/>
    <property type="match status" value="1"/>
</dbReference>
<dbReference type="EMBL" id="CAAHFH010000001">
    <property type="protein sequence ID" value="VGO20261.1"/>
    <property type="molecule type" value="Genomic_DNA"/>
</dbReference>
<dbReference type="PRINTS" id="PR00411">
    <property type="entry name" value="PNDRDTASEI"/>
</dbReference>
<dbReference type="SUPFAM" id="SSF160996">
    <property type="entry name" value="HI0933 insert domain-like"/>
    <property type="match status" value="1"/>
</dbReference>
<protein>
    <recommendedName>
        <fullName evidence="8">Thiazole biosynthetic enzyme</fullName>
    </recommendedName>
</protein>
<reference evidence="6 7" key="1">
    <citation type="submission" date="2019-04" db="EMBL/GenBank/DDBJ databases">
        <authorList>
            <person name="Van Vliet M D."/>
        </authorList>
    </citation>
    <scope>NUCLEOTIDE SEQUENCE [LARGE SCALE GENOMIC DNA]</scope>
    <source>
        <strain evidence="6 7">F21</strain>
    </source>
</reference>
<dbReference type="PANTHER" id="PTHR42887:SF2">
    <property type="entry name" value="OS12G0638800 PROTEIN"/>
    <property type="match status" value="1"/>
</dbReference>
<evidence type="ECO:0000313" key="7">
    <source>
        <dbReference type="Proteomes" id="UP000346198"/>
    </source>
</evidence>
<dbReference type="Gene3D" id="3.50.50.60">
    <property type="entry name" value="FAD/NAD(P)-binding domain"/>
    <property type="match status" value="1"/>
</dbReference>
<keyword evidence="7" id="KW-1185">Reference proteome</keyword>
<dbReference type="InterPro" id="IPR023166">
    <property type="entry name" value="BaiN-like_dom_sf"/>
</dbReference>
<evidence type="ECO:0008006" key="8">
    <source>
        <dbReference type="Google" id="ProtNLM"/>
    </source>
</evidence>
<dbReference type="PANTHER" id="PTHR42887">
    <property type="entry name" value="OS12G0638800 PROTEIN"/>
    <property type="match status" value="1"/>
</dbReference>
<sequence length="443" mass="48434">MPRPYKTLAGLYNRKAAINCIATHNRSARFPRMEIFDVIVVGGGPAGMMAAGHAAEYGRRVLLVEKNRMLGEKLNLTGGGRCNITNAEFDVRTFLSFFGNASKFLFSPFSRFAVQETFDFFEERGLPLMVEDRKRAFPKTEQAGDVVRVLEEYMRGHDVDIRFGVEVKHLLVENGAVAGIETNRGPFKAESVVLATGGASYKATGSTGDGFGWLREVGHTVLDATPDVVPLRVNEQWVKDLSGTTLGPMKITFTAANGGQVVKAGKILFTHFGLSGPLILNSAHEVKALLKYGPVAASIDLFPGLEIHEVDRRLLEVFDDNKNKMVRNTVKALAPAGMARALTALLPEELLEKKVNVVTQDERKTIVQVLKGLPLTVAGTMGYDWAVVCDGGIDLTEIDTRTMRSRLHPNLYVVGDLLHISRPSGGYSLQLCWTTGWVAGENA</sequence>
<keyword evidence="3" id="KW-0274">FAD</keyword>
<dbReference type="PRINTS" id="PR00368">
    <property type="entry name" value="FADPNR"/>
</dbReference>
<dbReference type="Pfam" id="PF22780">
    <property type="entry name" value="HI0933_like_1st"/>
    <property type="match status" value="1"/>
</dbReference>
<organism evidence="6 7">
    <name type="scientific">Pontiella sulfatireligans</name>
    <dbReference type="NCBI Taxonomy" id="2750658"/>
    <lineage>
        <taxon>Bacteria</taxon>
        <taxon>Pseudomonadati</taxon>
        <taxon>Kiritimatiellota</taxon>
        <taxon>Kiritimatiellia</taxon>
        <taxon>Kiritimatiellales</taxon>
        <taxon>Pontiellaceae</taxon>
        <taxon>Pontiella</taxon>
    </lineage>
</organism>
<dbReference type="InterPro" id="IPR055178">
    <property type="entry name" value="RsdA/BaiN/AoA(So)-like_dom"/>
</dbReference>
<evidence type="ECO:0000256" key="2">
    <source>
        <dbReference type="ARBA" id="ARBA00022630"/>
    </source>
</evidence>
<keyword evidence="2" id="KW-0285">Flavoprotein</keyword>
<evidence type="ECO:0000259" key="4">
    <source>
        <dbReference type="Pfam" id="PF03486"/>
    </source>
</evidence>
<gene>
    <name evidence="6" type="ORF">SCARR_02322</name>
</gene>
<feature type="domain" description="RsdA/BaiN/AoA(So)-like insert" evidence="5">
    <location>
        <begin position="227"/>
        <end position="388"/>
    </location>
</feature>
<evidence type="ECO:0000256" key="1">
    <source>
        <dbReference type="ARBA" id="ARBA00001974"/>
    </source>
</evidence>
<dbReference type="NCBIfam" id="TIGR00275">
    <property type="entry name" value="aminoacetone oxidase family FAD-binding enzyme"/>
    <property type="match status" value="1"/>
</dbReference>
<dbReference type="SUPFAM" id="SSF51905">
    <property type="entry name" value="FAD/NAD(P)-binding domain"/>
    <property type="match status" value="1"/>
</dbReference>
<name>A0A6C2ULN9_9BACT</name>
<accession>A0A6C2ULN9</accession>
<evidence type="ECO:0000256" key="3">
    <source>
        <dbReference type="ARBA" id="ARBA00022827"/>
    </source>
</evidence>
<dbReference type="InterPro" id="IPR004792">
    <property type="entry name" value="BaiN-like"/>
</dbReference>
<dbReference type="Gene3D" id="1.10.8.260">
    <property type="entry name" value="HI0933 insert domain-like"/>
    <property type="match status" value="1"/>
</dbReference>
<dbReference type="AlphaFoldDB" id="A0A6C2ULN9"/>
<feature type="domain" description="RsdA/BaiN/AoA(So)-like Rossmann fold-like" evidence="4">
    <location>
        <begin position="37"/>
        <end position="441"/>
    </location>
</feature>
<evidence type="ECO:0000259" key="5">
    <source>
        <dbReference type="Pfam" id="PF22780"/>
    </source>
</evidence>
<dbReference type="Proteomes" id="UP000346198">
    <property type="component" value="Unassembled WGS sequence"/>
</dbReference>
<dbReference type="InterPro" id="IPR057661">
    <property type="entry name" value="RsdA/BaiN/AoA(So)_Rossmann"/>
</dbReference>
<evidence type="ECO:0000313" key="6">
    <source>
        <dbReference type="EMBL" id="VGO20261.1"/>
    </source>
</evidence>
<comment type="cofactor">
    <cofactor evidence="1">
        <name>FAD</name>
        <dbReference type="ChEBI" id="CHEBI:57692"/>
    </cofactor>
</comment>
<proteinExistence type="predicted"/>